<dbReference type="SUPFAM" id="SSF46689">
    <property type="entry name" value="Homeodomain-like"/>
    <property type="match status" value="1"/>
</dbReference>
<dbReference type="RefSeq" id="WP_026850035.1">
    <property type="nucleotide sequence ID" value="NZ_CP011454.1"/>
</dbReference>
<dbReference type="AlphaFoldDB" id="A0A143BIR4"/>
<dbReference type="Gene3D" id="1.10.10.60">
    <property type="entry name" value="Homeodomain-like"/>
    <property type="match status" value="1"/>
</dbReference>
<reference evidence="4 5" key="1">
    <citation type="journal article" date="2014" name="Proc. Natl. Acad. Sci. U.S.A.">
        <title>Functional type 2 photosynthetic reaction centers found in the rare bacterial phylum Gemmatimonadetes.</title>
        <authorList>
            <person name="Zeng Y."/>
            <person name="Feng F."/>
            <person name="Medova H."/>
            <person name="Dean J."/>
            <person name="Koblizek M."/>
        </authorList>
    </citation>
    <scope>NUCLEOTIDE SEQUENCE [LARGE SCALE GENOMIC DNA]</scope>
    <source>
        <strain evidence="4 5">AP64</strain>
    </source>
</reference>
<evidence type="ECO:0000256" key="1">
    <source>
        <dbReference type="ARBA" id="ARBA00023015"/>
    </source>
</evidence>
<dbReference type="Proteomes" id="UP000076404">
    <property type="component" value="Chromosome"/>
</dbReference>
<dbReference type="STRING" id="1379270.GEMMAAP_04655"/>
<dbReference type="KEGG" id="gph:GEMMAAP_04655"/>
<evidence type="ECO:0000313" key="4">
    <source>
        <dbReference type="EMBL" id="AMW04324.1"/>
    </source>
</evidence>
<evidence type="ECO:0000259" key="3">
    <source>
        <dbReference type="PROSITE" id="PS01124"/>
    </source>
</evidence>
<evidence type="ECO:0000313" key="5">
    <source>
        <dbReference type="Proteomes" id="UP000076404"/>
    </source>
</evidence>
<name>A0A143BIR4_9BACT</name>
<accession>A0A143BIR4</accession>
<feature type="domain" description="HTH araC/xylS-type" evidence="3">
    <location>
        <begin position="140"/>
        <end position="238"/>
    </location>
</feature>
<keyword evidence="2" id="KW-0804">Transcription</keyword>
<gene>
    <name evidence="4" type="ORF">GEMMAAP_04655</name>
</gene>
<dbReference type="InterPro" id="IPR018060">
    <property type="entry name" value="HTH_AraC"/>
</dbReference>
<evidence type="ECO:0000256" key="2">
    <source>
        <dbReference type="ARBA" id="ARBA00023163"/>
    </source>
</evidence>
<keyword evidence="5" id="KW-1185">Reference proteome</keyword>
<dbReference type="GO" id="GO:0043565">
    <property type="term" value="F:sequence-specific DNA binding"/>
    <property type="evidence" value="ECO:0007669"/>
    <property type="project" value="InterPro"/>
</dbReference>
<dbReference type="GO" id="GO:0003700">
    <property type="term" value="F:DNA-binding transcription factor activity"/>
    <property type="evidence" value="ECO:0007669"/>
    <property type="project" value="InterPro"/>
</dbReference>
<dbReference type="eggNOG" id="COG3749">
    <property type="taxonomic scope" value="Bacteria"/>
</dbReference>
<dbReference type="Pfam" id="PF12833">
    <property type="entry name" value="HTH_18"/>
    <property type="match status" value="1"/>
</dbReference>
<dbReference type="PROSITE" id="PS01124">
    <property type="entry name" value="HTH_ARAC_FAMILY_2"/>
    <property type="match status" value="1"/>
</dbReference>
<dbReference type="OrthoDB" id="9816344at2"/>
<dbReference type="eggNOG" id="COG2207">
    <property type="taxonomic scope" value="Bacteria"/>
</dbReference>
<sequence>MGVIATLLAHEPRLARLKSAARDRYRFVPCEDWTSLTRACERGPINVVVFDLYVDGRADFERVRQLRIRVPRAALVAYVDVTRERAKDMFDAGRCGIDVLIVADETDTPQMLATLLDQAEARSVSSLLKPHLAGLRSVVRDAVMLSVTRAHERLTPDSLARLIAVSRRLLSKRLEGAQLPPPHQLLTWGRLIVAASMLEDGSRSADGVASALDFPSGSAFRNTCQRYLGCTPHQIRLRGGASWVIQELLVNREKRRQVSDLDDDLADSAAA</sequence>
<protein>
    <recommendedName>
        <fullName evidence="3">HTH araC/xylS-type domain-containing protein</fullName>
    </recommendedName>
</protein>
<dbReference type="EMBL" id="CP011454">
    <property type="protein sequence ID" value="AMW04324.1"/>
    <property type="molecule type" value="Genomic_DNA"/>
</dbReference>
<proteinExistence type="predicted"/>
<reference evidence="4 5" key="2">
    <citation type="journal article" date="2016" name="Environ. Microbiol. Rep.">
        <title>Metagenomic evidence for the presence of phototrophic Gemmatimonadetes bacteria in diverse environments.</title>
        <authorList>
            <person name="Zeng Y."/>
            <person name="Baumbach J."/>
            <person name="Barbosa E.G."/>
            <person name="Azevedo V."/>
            <person name="Zhang C."/>
            <person name="Koblizek M."/>
        </authorList>
    </citation>
    <scope>NUCLEOTIDE SEQUENCE [LARGE SCALE GENOMIC DNA]</scope>
    <source>
        <strain evidence="4 5">AP64</strain>
    </source>
</reference>
<keyword evidence="1" id="KW-0805">Transcription regulation</keyword>
<dbReference type="SMART" id="SM00342">
    <property type="entry name" value="HTH_ARAC"/>
    <property type="match status" value="1"/>
</dbReference>
<organism evidence="4 5">
    <name type="scientific">Gemmatimonas phototrophica</name>
    <dbReference type="NCBI Taxonomy" id="1379270"/>
    <lineage>
        <taxon>Bacteria</taxon>
        <taxon>Pseudomonadati</taxon>
        <taxon>Gemmatimonadota</taxon>
        <taxon>Gemmatimonadia</taxon>
        <taxon>Gemmatimonadales</taxon>
        <taxon>Gemmatimonadaceae</taxon>
        <taxon>Gemmatimonas</taxon>
    </lineage>
</organism>
<dbReference type="InterPro" id="IPR009057">
    <property type="entry name" value="Homeodomain-like_sf"/>
</dbReference>